<dbReference type="PANTHER" id="PTHR38011">
    <property type="entry name" value="DIHYDROFOLATE REDUCTASE FAMILY PROTEIN (AFU_ORTHOLOGUE AFUA_8G06820)"/>
    <property type="match status" value="1"/>
</dbReference>
<dbReference type="Gene3D" id="3.40.430.10">
    <property type="entry name" value="Dihydrofolate Reductase, subunit A"/>
    <property type="match status" value="1"/>
</dbReference>
<dbReference type="RefSeq" id="WP_114714886.1">
    <property type="nucleotide sequence ID" value="NZ_KZ857266.1"/>
</dbReference>
<comment type="pathway">
    <text evidence="1">Cofactor biosynthesis; riboflavin biosynthesis.</text>
</comment>
<dbReference type="GO" id="GO:0009231">
    <property type="term" value="P:riboflavin biosynthetic process"/>
    <property type="evidence" value="ECO:0007669"/>
    <property type="project" value="InterPro"/>
</dbReference>
<dbReference type="InterPro" id="IPR024072">
    <property type="entry name" value="DHFR-like_dom_sf"/>
</dbReference>
<evidence type="ECO:0000256" key="3">
    <source>
        <dbReference type="ARBA" id="ARBA00023002"/>
    </source>
</evidence>
<organism evidence="5 6">
    <name type="scientific">Rhizobium grahamii</name>
    <dbReference type="NCBI Taxonomy" id="1120045"/>
    <lineage>
        <taxon>Bacteria</taxon>
        <taxon>Pseudomonadati</taxon>
        <taxon>Pseudomonadota</taxon>
        <taxon>Alphaproteobacteria</taxon>
        <taxon>Hyphomicrobiales</taxon>
        <taxon>Rhizobiaceae</taxon>
        <taxon>Rhizobium/Agrobacterium group</taxon>
        <taxon>Rhizobium</taxon>
    </lineage>
</organism>
<accession>A0A370KI90</accession>
<dbReference type="GO" id="GO:0008703">
    <property type="term" value="F:5-amino-6-(5-phosphoribosylamino)uracil reductase activity"/>
    <property type="evidence" value="ECO:0007669"/>
    <property type="project" value="InterPro"/>
</dbReference>
<dbReference type="InterPro" id="IPR050765">
    <property type="entry name" value="Riboflavin_Biosynth_HTPR"/>
</dbReference>
<evidence type="ECO:0000256" key="1">
    <source>
        <dbReference type="ARBA" id="ARBA00005104"/>
    </source>
</evidence>
<evidence type="ECO:0000256" key="2">
    <source>
        <dbReference type="ARBA" id="ARBA00022857"/>
    </source>
</evidence>
<evidence type="ECO:0000313" key="6">
    <source>
        <dbReference type="Proteomes" id="UP000254939"/>
    </source>
</evidence>
<dbReference type="SUPFAM" id="SSF53597">
    <property type="entry name" value="Dihydrofolate reductase-like"/>
    <property type="match status" value="1"/>
</dbReference>
<name>A0A370KI90_9HYPH</name>
<evidence type="ECO:0000259" key="4">
    <source>
        <dbReference type="Pfam" id="PF01872"/>
    </source>
</evidence>
<dbReference type="Proteomes" id="UP000254939">
    <property type="component" value="Unassembled WGS sequence"/>
</dbReference>
<evidence type="ECO:0000313" key="5">
    <source>
        <dbReference type="EMBL" id="RDJ05613.1"/>
    </source>
</evidence>
<feature type="domain" description="Bacterial bifunctional deaminase-reductase C-terminal" evidence="4">
    <location>
        <begin position="3"/>
        <end position="221"/>
    </location>
</feature>
<dbReference type="InterPro" id="IPR002734">
    <property type="entry name" value="RibDG_C"/>
</dbReference>
<proteinExistence type="predicted"/>
<dbReference type="Pfam" id="PF01872">
    <property type="entry name" value="RibD_C"/>
    <property type="match status" value="1"/>
</dbReference>
<gene>
    <name evidence="5" type="ORF">B5K06_24430</name>
</gene>
<keyword evidence="2" id="KW-0521">NADP</keyword>
<protein>
    <submittedName>
        <fullName evidence="5">Riboflavin deaminase</fullName>
    </submittedName>
</protein>
<dbReference type="EMBL" id="NAAC01000031">
    <property type="protein sequence ID" value="RDJ05613.1"/>
    <property type="molecule type" value="Genomic_DNA"/>
</dbReference>
<dbReference type="OrthoDB" id="9800865at2"/>
<keyword evidence="3" id="KW-0560">Oxidoreductase</keyword>
<dbReference type="AlphaFoldDB" id="A0A370KI90"/>
<sequence>MKPYVICLMLTSPDGSLHPSRWTTSPDGAKADWASLYEKVQKDLGGTAWMVGRVTMAEISKVTAHPLADPPNTKRPIHFAKPDAESFAIALDASGKLHFASGELYGDHVVVLLGSDVSDSHLAELTADGVSYVVSDGPDIDVAEMLDVLGEEFGVDRIVLEGGARINGSLMASGLVDELSLIVAPALEARHGSDSVIEFGEEGLAGKVELSLIECAPLGNGALHLRYAVLKPSDQGAIDHNG</sequence>
<reference evidence="5 6" key="1">
    <citation type="submission" date="2017-03" db="EMBL/GenBank/DDBJ databases">
        <title>Genome analysis of Rhizobial strains effectives or ineffectives for nitrogen fixation isolated from bean seeds.</title>
        <authorList>
            <person name="Peralta H."/>
            <person name="Aguilar-Vera A."/>
            <person name="Mora Y."/>
            <person name="Vargas-Lagunas C."/>
            <person name="Girard L."/>
            <person name="Mora J."/>
        </authorList>
    </citation>
    <scope>NUCLEOTIDE SEQUENCE [LARGE SCALE GENOMIC DNA]</scope>
    <source>
        <strain evidence="5 6">CCGM3</strain>
    </source>
</reference>
<comment type="caution">
    <text evidence="5">The sequence shown here is derived from an EMBL/GenBank/DDBJ whole genome shotgun (WGS) entry which is preliminary data.</text>
</comment>
<dbReference type="PANTHER" id="PTHR38011:SF7">
    <property type="entry name" value="2,5-DIAMINO-6-RIBOSYLAMINO-4(3H)-PYRIMIDINONE 5'-PHOSPHATE REDUCTASE"/>
    <property type="match status" value="1"/>
</dbReference>